<dbReference type="Proteomes" id="UP000790347">
    <property type="component" value="Unassembled WGS sequence"/>
</dbReference>
<keyword evidence="2" id="KW-1133">Transmembrane helix</keyword>
<feature type="compositionally biased region" description="Basic and acidic residues" evidence="1">
    <location>
        <begin position="320"/>
        <end position="331"/>
    </location>
</feature>
<accession>A0A922HR82</accession>
<feature type="compositionally biased region" description="Polar residues" evidence="1">
    <location>
        <begin position="442"/>
        <end position="451"/>
    </location>
</feature>
<feature type="region of interest" description="Disordered" evidence="1">
    <location>
        <begin position="318"/>
        <end position="399"/>
    </location>
</feature>
<organism evidence="3 4">
    <name type="scientific">Dermatophagoides farinae</name>
    <name type="common">American house dust mite</name>
    <dbReference type="NCBI Taxonomy" id="6954"/>
    <lineage>
        <taxon>Eukaryota</taxon>
        <taxon>Metazoa</taxon>
        <taxon>Ecdysozoa</taxon>
        <taxon>Arthropoda</taxon>
        <taxon>Chelicerata</taxon>
        <taxon>Arachnida</taxon>
        <taxon>Acari</taxon>
        <taxon>Acariformes</taxon>
        <taxon>Sarcoptiformes</taxon>
        <taxon>Astigmata</taxon>
        <taxon>Psoroptidia</taxon>
        <taxon>Analgoidea</taxon>
        <taxon>Pyroglyphidae</taxon>
        <taxon>Dermatophagoidinae</taxon>
        <taxon>Dermatophagoides</taxon>
    </lineage>
</organism>
<feature type="compositionally biased region" description="Low complexity" evidence="1">
    <location>
        <begin position="210"/>
        <end position="225"/>
    </location>
</feature>
<evidence type="ECO:0000256" key="2">
    <source>
        <dbReference type="SAM" id="Phobius"/>
    </source>
</evidence>
<feature type="transmembrane region" description="Helical" evidence="2">
    <location>
        <begin position="490"/>
        <end position="509"/>
    </location>
</feature>
<feature type="region of interest" description="Disordered" evidence="1">
    <location>
        <begin position="137"/>
        <end position="157"/>
    </location>
</feature>
<feature type="region of interest" description="Disordered" evidence="1">
    <location>
        <begin position="178"/>
        <end position="278"/>
    </location>
</feature>
<keyword evidence="2" id="KW-0472">Membrane</keyword>
<dbReference type="EMBL" id="ASGP02000006">
    <property type="protein sequence ID" value="KAH9501096.1"/>
    <property type="molecule type" value="Genomic_DNA"/>
</dbReference>
<evidence type="ECO:0000256" key="1">
    <source>
        <dbReference type="SAM" id="MobiDB-lite"/>
    </source>
</evidence>
<feature type="transmembrane region" description="Helical" evidence="2">
    <location>
        <begin position="596"/>
        <end position="614"/>
    </location>
</feature>
<feature type="compositionally biased region" description="Basic and acidic residues" evidence="1">
    <location>
        <begin position="178"/>
        <end position="187"/>
    </location>
</feature>
<dbReference type="AlphaFoldDB" id="A0A922HR82"/>
<name>A0A922HR82_DERFA</name>
<keyword evidence="2" id="KW-0812">Transmembrane</keyword>
<proteinExistence type="predicted"/>
<feature type="compositionally biased region" description="Polar residues" evidence="1">
    <location>
        <begin position="245"/>
        <end position="262"/>
    </location>
</feature>
<feature type="compositionally biased region" description="Basic and acidic residues" evidence="1">
    <location>
        <begin position="338"/>
        <end position="354"/>
    </location>
</feature>
<sequence length="619" mass="72688">FIQLKMGQMMTTTSMERPPYHRPGEHFVPYDANSWRRLSSTYLNQLMSNGKLTKDELEIIELERYWRNRKQSNYSNHHRRSYSLSPVEQQQQRRRQQLYNHGGRLNGASSMGNLTASNYNENVGHSFHRQTPVLRNFQQSSHRTKKGDSRYHSLVNVSSIKPTRDNIEKLASNLNDPIDYKDVDHHQSKQHHRKPLSSVRTFQNEHFSPHDSSFSSYDSSNQSGSVNQQRAGRFERNKIGARKTMINSTSSGYNEKNDNNVPVKNEPQKYPANFRLPDQNREPRKFQEYFPKSASNHHRLLSNDKTVKTEFQNQEQEPFLNHKDNHHEKFTNDSPDSDFTRNDSIRTTGDRRNFTPDPMCQSTERLVEKERRQNNNKLDSSFKRRQQQSLAPDFRISSQEHLDQSYKSIQTYDFNVHNNNNNHSATNNRVHFNSNDDEQKRNGSAQLMRHNQQQRQQNGHSIGYFDTGHINYYSNYYQSFDRPHLMFSKIIYIILLVANICLVIWNSIYMHFASIKIKLGEPIDGRLYSMSHVQRHLWQAIVIAIISLNCITTMVAIYATIRQKYWPIFTTTILFYLFASFGSFSEFLRGSISSWLLPLICGHFGIIVTHHIAIDYYSI</sequence>
<reference evidence="3" key="2">
    <citation type="journal article" date="2022" name="Res Sq">
        <title>Comparative Genomics Reveals Insights into the Divergent Evolution of Astigmatic Mites and Household Pest Adaptations.</title>
        <authorList>
            <person name="Xiong Q."/>
            <person name="Wan A.T.-Y."/>
            <person name="Liu X.-Y."/>
            <person name="Fung C.S.-H."/>
            <person name="Xiao X."/>
            <person name="Malainual N."/>
            <person name="Hou J."/>
            <person name="Wang L."/>
            <person name="Wang M."/>
            <person name="Yang K."/>
            <person name="Cui Y."/>
            <person name="Leung E."/>
            <person name="Nong W."/>
            <person name="Shin S.-K."/>
            <person name="Au S."/>
            <person name="Jeong K.Y."/>
            <person name="Chew F.T."/>
            <person name="Hui J."/>
            <person name="Leung T.F."/>
            <person name="Tungtrongchitr A."/>
            <person name="Zhong N."/>
            <person name="Liu Z."/>
            <person name="Tsui S."/>
        </authorList>
    </citation>
    <scope>NUCLEOTIDE SEQUENCE</scope>
    <source>
        <strain evidence="3">Derf</strain>
        <tissue evidence="3">Whole organism</tissue>
    </source>
</reference>
<feature type="region of interest" description="Disordered" evidence="1">
    <location>
        <begin position="73"/>
        <end position="95"/>
    </location>
</feature>
<feature type="transmembrane region" description="Helical" evidence="2">
    <location>
        <begin position="537"/>
        <end position="559"/>
    </location>
</feature>
<comment type="caution">
    <text evidence="3">The sequence shown here is derived from an EMBL/GenBank/DDBJ whole genome shotgun (WGS) entry which is preliminary data.</text>
</comment>
<protein>
    <submittedName>
        <fullName evidence="3">Uncharacterized protein</fullName>
    </submittedName>
</protein>
<feature type="region of interest" description="Disordered" evidence="1">
    <location>
        <begin position="419"/>
        <end position="458"/>
    </location>
</feature>
<evidence type="ECO:0000313" key="4">
    <source>
        <dbReference type="Proteomes" id="UP000790347"/>
    </source>
</evidence>
<gene>
    <name evidence="3" type="ORF">DERF_011965</name>
</gene>
<feature type="region of interest" description="Disordered" evidence="1">
    <location>
        <begin position="1"/>
        <end position="22"/>
    </location>
</feature>
<feature type="compositionally biased region" description="Low complexity" evidence="1">
    <location>
        <begin position="419"/>
        <end position="428"/>
    </location>
</feature>
<reference evidence="3" key="1">
    <citation type="submission" date="2013-05" db="EMBL/GenBank/DDBJ databases">
        <authorList>
            <person name="Yim A.K.Y."/>
            <person name="Chan T.F."/>
            <person name="Ji K.M."/>
            <person name="Liu X.Y."/>
            <person name="Zhou J.W."/>
            <person name="Li R.Q."/>
            <person name="Yang K.Y."/>
            <person name="Li J."/>
            <person name="Li M."/>
            <person name="Law P.T.W."/>
            <person name="Wu Y.L."/>
            <person name="Cai Z.L."/>
            <person name="Qin H."/>
            <person name="Bao Y."/>
            <person name="Leung R.K.K."/>
            <person name="Ng P.K.S."/>
            <person name="Zou J."/>
            <person name="Zhong X.J."/>
            <person name="Ran P.X."/>
            <person name="Zhong N.S."/>
            <person name="Liu Z.G."/>
            <person name="Tsui S.K.W."/>
        </authorList>
    </citation>
    <scope>NUCLEOTIDE SEQUENCE</scope>
    <source>
        <strain evidence="3">Derf</strain>
        <tissue evidence="3">Whole organism</tissue>
    </source>
</reference>
<keyword evidence="4" id="KW-1185">Reference proteome</keyword>
<feature type="non-terminal residue" evidence="3">
    <location>
        <position position="1"/>
    </location>
</feature>
<feature type="transmembrane region" description="Helical" evidence="2">
    <location>
        <begin position="565"/>
        <end position="584"/>
    </location>
</feature>
<evidence type="ECO:0000313" key="3">
    <source>
        <dbReference type="EMBL" id="KAH9501096.1"/>
    </source>
</evidence>